<evidence type="ECO:0000256" key="2">
    <source>
        <dbReference type="ARBA" id="ARBA00022723"/>
    </source>
</evidence>
<dbReference type="Pfam" id="PF03328">
    <property type="entry name" value="HpcH_HpaI"/>
    <property type="match status" value="1"/>
</dbReference>
<evidence type="ECO:0000256" key="3">
    <source>
        <dbReference type="ARBA" id="ARBA00023239"/>
    </source>
</evidence>
<dbReference type="SUPFAM" id="SSF51621">
    <property type="entry name" value="Phosphoenolpyruvate/pyruvate domain"/>
    <property type="match status" value="1"/>
</dbReference>
<dbReference type="EMBL" id="JBCAWK010000008">
    <property type="protein sequence ID" value="KAK8850766.1"/>
    <property type="molecule type" value="Genomic_DNA"/>
</dbReference>
<comment type="caution">
    <text evidence="5">The sequence shown here is derived from an EMBL/GenBank/DDBJ whole genome shotgun (WGS) entry which is preliminary data.</text>
</comment>
<evidence type="ECO:0000313" key="6">
    <source>
        <dbReference type="Proteomes" id="UP001388673"/>
    </source>
</evidence>
<protein>
    <recommendedName>
        <fullName evidence="4">HpcH/HpaI aldolase/citrate lyase domain-containing protein</fullName>
    </recommendedName>
</protein>
<dbReference type="Gene3D" id="3.20.20.60">
    <property type="entry name" value="Phosphoenolpyruvate-binding domains"/>
    <property type="match status" value="1"/>
</dbReference>
<dbReference type="KEGG" id="kne:92181944"/>
<evidence type="ECO:0000259" key="4">
    <source>
        <dbReference type="Pfam" id="PF03328"/>
    </source>
</evidence>
<dbReference type="InterPro" id="IPR005000">
    <property type="entry name" value="Aldolase/citrate-lyase_domain"/>
</dbReference>
<sequence length="289" mass="31685">MSTNGHSRDFESEADKARYDEVQALIRPNPLLQSMKAKRLGLIFTMTICRSIEAVAMAKAAGYEGVSLNLEHERNGLGEAIDVCVAALGYGLTPVIIVPSLQSDWISRLLDNGAQAIIVPRTHNADMAREFVKYSKHRPLGERPLAYTPQLAYRIPDFRYAQQAANETTLTIPMIESVEGLQNCEEIAAVPGVDAIFIGAHDLSDDMGISGDFYNLKLQEAISRICTAAATASTAEKTVYIGIGGLEPYPDLFAKLRKAHENILFSNAGRDHLLLEQGMMASISKFREV</sequence>
<dbReference type="InterPro" id="IPR015813">
    <property type="entry name" value="Pyrv/PenolPyrv_kinase-like_dom"/>
</dbReference>
<dbReference type="RefSeq" id="XP_066802197.1">
    <property type="nucleotide sequence ID" value="XM_066947783.1"/>
</dbReference>
<dbReference type="PANTHER" id="PTHR30502">
    <property type="entry name" value="2-KETO-3-DEOXY-L-RHAMNONATE ALDOLASE"/>
    <property type="match status" value="1"/>
</dbReference>
<dbReference type="GeneID" id="92181944"/>
<dbReference type="GO" id="GO:0046872">
    <property type="term" value="F:metal ion binding"/>
    <property type="evidence" value="ECO:0007669"/>
    <property type="project" value="UniProtKB-KW"/>
</dbReference>
<dbReference type="PANTHER" id="PTHR30502:SF0">
    <property type="entry name" value="PHOSPHOENOLPYRUVATE CARBOXYLASE FAMILY PROTEIN"/>
    <property type="match status" value="1"/>
</dbReference>
<proteinExistence type="inferred from homology"/>
<name>A0AAW0YQ46_9TREE</name>
<reference evidence="5 6" key="1">
    <citation type="journal article" date="2024" name="bioRxiv">
        <title>Comparative genomics of Cryptococcus and Kwoniella reveals pathogenesis evolution and contrasting karyotype dynamics via intercentromeric recombination or chromosome fusion.</title>
        <authorList>
            <person name="Coelho M.A."/>
            <person name="David-Palma M."/>
            <person name="Shea T."/>
            <person name="Bowers K."/>
            <person name="McGinley-Smith S."/>
            <person name="Mohammad A.W."/>
            <person name="Gnirke A."/>
            <person name="Yurkov A.M."/>
            <person name="Nowrousian M."/>
            <person name="Sun S."/>
            <person name="Cuomo C.A."/>
            <person name="Heitman J."/>
        </authorList>
    </citation>
    <scope>NUCLEOTIDE SEQUENCE [LARGE SCALE GENOMIC DNA]</scope>
    <source>
        <strain evidence="5 6">CBS 13917</strain>
    </source>
</reference>
<dbReference type="AlphaFoldDB" id="A0AAW0YQ46"/>
<feature type="domain" description="HpcH/HpaI aldolase/citrate lyase" evidence="4">
    <location>
        <begin position="69"/>
        <end position="243"/>
    </location>
</feature>
<keyword evidence="6" id="KW-1185">Reference proteome</keyword>
<evidence type="ECO:0000256" key="1">
    <source>
        <dbReference type="ARBA" id="ARBA00005568"/>
    </source>
</evidence>
<accession>A0AAW0YQ46</accession>
<dbReference type="GO" id="GO:0016832">
    <property type="term" value="F:aldehyde-lyase activity"/>
    <property type="evidence" value="ECO:0007669"/>
    <property type="project" value="TreeGrafter"/>
</dbReference>
<comment type="similarity">
    <text evidence="1">Belongs to the HpcH/HpaI aldolase family.</text>
</comment>
<dbReference type="Proteomes" id="UP001388673">
    <property type="component" value="Unassembled WGS sequence"/>
</dbReference>
<dbReference type="InterPro" id="IPR050251">
    <property type="entry name" value="HpcH-HpaI_aldolase"/>
</dbReference>
<organism evidence="5 6">
    <name type="scientific">Kwoniella newhampshirensis</name>
    <dbReference type="NCBI Taxonomy" id="1651941"/>
    <lineage>
        <taxon>Eukaryota</taxon>
        <taxon>Fungi</taxon>
        <taxon>Dikarya</taxon>
        <taxon>Basidiomycota</taxon>
        <taxon>Agaricomycotina</taxon>
        <taxon>Tremellomycetes</taxon>
        <taxon>Tremellales</taxon>
        <taxon>Cryptococcaceae</taxon>
        <taxon>Kwoniella</taxon>
    </lineage>
</organism>
<keyword evidence="2" id="KW-0479">Metal-binding</keyword>
<keyword evidence="3" id="KW-0456">Lyase</keyword>
<dbReference type="GO" id="GO:0005737">
    <property type="term" value="C:cytoplasm"/>
    <property type="evidence" value="ECO:0007669"/>
    <property type="project" value="TreeGrafter"/>
</dbReference>
<dbReference type="InterPro" id="IPR040442">
    <property type="entry name" value="Pyrv_kinase-like_dom_sf"/>
</dbReference>
<gene>
    <name evidence="5" type="ORF">IAR55_004686</name>
</gene>
<evidence type="ECO:0000313" key="5">
    <source>
        <dbReference type="EMBL" id="KAK8850766.1"/>
    </source>
</evidence>